<name>A0A7T3KTY3_9EURY</name>
<organism evidence="2 3">
    <name type="scientific">Halosimplex litoreum</name>
    <dbReference type="NCBI Taxonomy" id="1198301"/>
    <lineage>
        <taxon>Archaea</taxon>
        <taxon>Methanobacteriati</taxon>
        <taxon>Methanobacteriota</taxon>
        <taxon>Stenosarchaea group</taxon>
        <taxon>Halobacteria</taxon>
        <taxon>Halobacteriales</taxon>
        <taxon>Haloarculaceae</taxon>
        <taxon>Halosimplex</taxon>
    </lineage>
</organism>
<dbReference type="GeneID" id="60588954"/>
<feature type="region of interest" description="Disordered" evidence="1">
    <location>
        <begin position="1"/>
        <end position="68"/>
    </location>
</feature>
<feature type="compositionally biased region" description="Basic and acidic residues" evidence="1">
    <location>
        <begin position="28"/>
        <end position="43"/>
    </location>
</feature>
<dbReference type="KEGG" id="hlt:I7X12_10635"/>
<protein>
    <recommendedName>
        <fullName evidence="4">Halo transducer protein</fullName>
    </recommendedName>
</protein>
<evidence type="ECO:0000313" key="3">
    <source>
        <dbReference type="Proteomes" id="UP000595001"/>
    </source>
</evidence>
<dbReference type="OrthoDB" id="271582at2157"/>
<proteinExistence type="predicted"/>
<dbReference type="AlphaFoldDB" id="A0A7T3KTY3"/>
<accession>A0A7T3KTY3</accession>
<dbReference type="Proteomes" id="UP000595001">
    <property type="component" value="Chromosome"/>
</dbReference>
<evidence type="ECO:0000256" key="1">
    <source>
        <dbReference type="SAM" id="MobiDB-lite"/>
    </source>
</evidence>
<dbReference type="RefSeq" id="WP_198060063.1">
    <property type="nucleotide sequence ID" value="NZ_CP065856.1"/>
</dbReference>
<feature type="compositionally biased region" description="Low complexity" evidence="1">
    <location>
        <begin position="7"/>
        <end position="21"/>
    </location>
</feature>
<evidence type="ECO:0008006" key="4">
    <source>
        <dbReference type="Google" id="ProtNLM"/>
    </source>
</evidence>
<dbReference type="SUPFAM" id="SSF57997">
    <property type="entry name" value="Tropomyosin"/>
    <property type="match status" value="1"/>
</dbReference>
<reference evidence="2 3" key="1">
    <citation type="submission" date="2020-12" db="EMBL/GenBank/DDBJ databases">
        <title>Halosimplex halophilum sp. nov. and Halosimplex salinum sp. nov., two new members of the genus Halosimplex.</title>
        <authorList>
            <person name="Cui H.L."/>
        </authorList>
    </citation>
    <scope>NUCLEOTIDE SEQUENCE [LARGE SCALE GENOMIC DNA]</scope>
    <source>
        <strain evidence="2 3">YGH94</strain>
    </source>
</reference>
<evidence type="ECO:0000313" key="2">
    <source>
        <dbReference type="EMBL" id="QPV61230.1"/>
    </source>
</evidence>
<dbReference type="EMBL" id="CP065856">
    <property type="protein sequence ID" value="QPV61230.1"/>
    <property type="molecule type" value="Genomic_DNA"/>
</dbReference>
<feature type="compositionally biased region" description="Basic and acidic residues" evidence="1">
    <location>
        <begin position="54"/>
        <end position="68"/>
    </location>
</feature>
<sequence length="366" mass="39193">MHDSTTDTDTTADGTGSDATDVTGERAGAPDREADASDDRSDGETLDGLAIEDAVERVRAREPARDPETVRAALSFAADDGVVSREGLRESLKLTSKVLTTAETRVELATIALDDAREAAESAPDLPTVGARLDGFETEVAAVEDRAATLGEDLQAVVDDREDPAARFAVADGLRRVDERARDVQRTADELQFELEDFERWLDSHAVRVRELGDDLDALATSLDDLASAVDAVEAADGDGTADRNAVDDPARVWFDATLSHRATGLSVADLRAELADLRTWADREDADPVEEGGLDDLAGRLDDLDGRHAELGERLDAVAEPEWTDRFGDRIAAAESELDDCEPPVDWAAVGSVLDEHRGDFGSGA</sequence>
<gene>
    <name evidence="2" type="ORF">I7X12_10635</name>
</gene>
<keyword evidence="3" id="KW-1185">Reference proteome</keyword>